<organism evidence="1">
    <name type="scientific">marine metagenome</name>
    <dbReference type="NCBI Taxonomy" id="408172"/>
    <lineage>
        <taxon>unclassified sequences</taxon>
        <taxon>metagenomes</taxon>
        <taxon>ecological metagenomes</taxon>
    </lineage>
</organism>
<protein>
    <submittedName>
        <fullName evidence="1">Uncharacterized protein</fullName>
    </submittedName>
</protein>
<dbReference type="PANTHER" id="PTHR28141:SF1">
    <property type="entry name" value="2',3'-CYCLIC-NUCLEOTIDE 3'-PHOSPHODIESTERASE"/>
    <property type="match status" value="1"/>
</dbReference>
<name>A0A382Y501_9ZZZZ</name>
<dbReference type="Pfam" id="PF13563">
    <property type="entry name" value="2_5_RNA_ligase2"/>
    <property type="match status" value="1"/>
</dbReference>
<reference evidence="1" key="1">
    <citation type="submission" date="2018-05" db="EMBL/GenBank/DDBJ databases">
        <authorList>
            <person name="Lanie J.A."/>
            <person name="Ng W.-L."/>
            <person name="Kazmierczak K.M."/>
            <person name="Andrzejewski T.M."/>
            <person name="Davidsen T.M."/>
            <person name="Wayne K.J."/>
            <person name="Tettelin H."/>
            <person name="Glass J.I."/>
            <person name="Rusch D."/>
            <person name="Podicherti R."/>
            <person name="Tsui H.-C.T."/>
            <person name="Winkler M.E."/>
        </authorList>
    </citation>
    <scope>NUCLEOTIDE SEQUENCE</scope>
</reference>
<accession>A0A382Y501</accession>
<dbReference type="InterPro" id="IPR012386">
    <property type="entry name" value="Cyclic-nucl_3Pdiesterase"/>
</dbReference>
<dbReference type="AlphaFoldDB" id="A0A382Y501"/>
<gene>
    <name evidence="1" type="ORF">METZ01_LOCUS431286</name>
</gene>
<evidence type="ECO:0000313" key="1">
    <source>
        <dbReference type="EMBL" id="SVD78432.1"/>
    </source>
</evidence>
<dbReference type="GO" id="GO:0004113">
    <property type="term" value="F:2',3'-cyclic-nucleotide 3'-phosphodiesterase activity"/>
    <property type="evidence" value="ECO:0007669"/>
    <property type="project" value="TreeGrafter"/>
</dbReference>
<dbReference type="InterPro" id="IPR009097">
    <property type="entry name" value="Cyclic_Pdiesterase"/>
</dbReference>
<dbReference type="Gene3D" id="3.90.1140.10">
    <property type="entry name" value="Cyclic phosphodiesterase"/>
    <property type="match status" value="1"/>
</dbReference>
<dbReference type="EMBL" id="UINC01173044">
    <property type="protein sequence ID" value="SVD78432.1"/>
    <property type="molecule type" value="Genomic_DNA"/>
</dbReference>
<sequence length="191" mass="22355">MFCSTVTERNKTVNNERLSKGFWIWGQFNENSTRTLENAKKSADEILNGPTFNVHLTLCGPFGHFDSPELKKLSNISKRFDPFKIYLEEVQTKEEFYQSLFIKIIEKEDLLELKNHIDSEFMMPKKNFFPHISLFYGKETEEKKTEAISKTINMNNSFVLDKISLVDVDEKINAWKILKTYSLSNLPRSPK</sequence>
<proteinExistence type="predicted"/>
<dbReference type="PANTHER" id="PTHR28141">
    <property type="entry name" value="2',3'-CYCLIC-NUCLEOTIDE 3'-PHOSPHODIESTERASE"/>
    <property type="match status" value="1"/>
</dbReference>
<dbReference type="GO" id="GO:0009187">
    <property type="term" value="P:cyclic nucleotide metabolic process"/>
    <property type="evidence" value="ECO:0007669"/>
    <property type="project" value="TreeGrafter"/>
</dbReference>
<dbReference type="SUPFAM" id="SSF55144">
    <property type="entry name" value="LigT-like"/>
    <property type="match status" value="1"/>
</dbReference>